<dbReference type="Gene3D" id="1.25.10.10">
    <property type="entry name" value="Leucine-rich Repeat Variant"/>
    <property type="match status" value="2"/>
</dbReference>
<dbReference type="Pfam" id="PF00514">
    <property type="entry name" value="Arm"/>
    <property type="match status" value="1"/>
</dbReference>
<proteinExistence type="predicted"/>
<dbReference type="SMART" id="SM00185">
    <property type="entry name" value="ARM"/>
    <property type="match status" value="2"/>
</dbReference>
<dbReference type="AlphaFoldDB" id="A0AB34I2F4"/>
<evidence type="ECO:0000313" key="2">
    <source>
        <dbReference type="Proteomes" id="UP001159641"/>
    </source>
</evidence>
<dbReference type="EMBL" id="JAIQCJ010000177">
    <property type="protein sequence ID" value="KAJ8797635.1"/>
    <property type="molecule type" value="Genomic_DNA"/>
</dbReference>
<organism evidence="1 2">
    <name type="scientific">Eschrichtius robustus</name>
    <name type="common">California gray whale</name>
    <name type="synonym">Eschrichtius gibbosus</name>
    <dbReference type="NCBI Taxonomy" id="9764"/>
    <lineage>
        <taxon>Eukaryota</taxon>
        <taxon>Metazoa</taxon>
        <taxon>Chordata</taxon>
        <taxon>Craniata</taxon>
        <taxon>Vertebrata</taxon>
        <taxon>Euteleostomi</taxon>
        <taxon>Mammalia</taxon>
        <taxon>Eutheria</taxon>
        <taxon>Laurasiatheria</taxon>
        <taxon>Artiodactyla</taxon>
        <taxon>Whippomorpha</taxon>
        <taxon>Cetacea</taxon>
        <taxon>Mysticeti</taxon>
        <taxon>Eschrichtiidae</taxon>
        <taxon>Eschrichtius</taxon>
    </lineage>
</organism>
<dbReference type="InterPro" id="IPR000225">
    <property type="entry name" value="Armadillo"/>
</dbReference>
<dbReference type="Proteomes" id="UP001159641">
    <property type="component" value="Unassembled WGS sequence"/>
</dbReference>
<dbReference type="InterPro" id="IPR011989">
    <property type="entry name" value="ARM-like"/>
</dbReference>
<evidence type="ECO:0008006" key="3">
    <source>
        <dbReference type="Google" id="ProtNLM"/>
    </source>
</evidence>
<comment type="caution">
    <text evidence="1">The sequence shown here is derived from an EMBL/GenBank/DDBJ whole genome shotgun (WGS) entry which is preliminary data.</text>
</comment>
<dbReference type="InterPro" id="IPR016024">
    <property type="entry name" value="ARM-type_fold"/>
</dbReference>
<gene>
    <name evidence="1" type="ORF">J1605_001730</name>
</gene>
<sequence length="184" mass="19884">MSPFLSLERQPSAEPAQPGLYEARDGEVARCGALALWSCSKSYANKEAIRRAGGIPLLARLLKTSHEDMLIPVVATLQECASEENYRAAIKAERIIENLVKNLSSENKQLQEHCAMAICQPEEVLVNAVGALGECCQEPEGRVTVRKRGGIQPLVDLLVGTNRALLVNVTKAVGACAVEPESMM</sequence>
<protein>
    <recommendedName>
        <fullName evidence="3">Armadillo repeat-containing protein 4</fullName>
    </recommendedName>
</protein>
<keyword evidence="2" id="KW-1185">Reference proteome</keyword>
<reference evidence="1 2" key="1">
    <citation type="submission" date="2022-11" db="EMBL/GenBank/DDBJ databases">
        <title>Whole genome sequence of Eschrichtius robustus ER-17-0199.</title>
        <authorList>
            <person name="Bruniche-Olsen A."/>
            <person name="Black A.N."/>
            <person name="Fields C.J."/>
            <person name="Walden K."/>
            <person name="Dewoody J.A."/>
        </authorList>
    </citation>
    <scope>NUCLEOTIDE SEQUENCE [LARGE SCALE GENOMIC DNA]</scope>
    <source>
        <strain evidence="1">ER-17-0199</strain>
        <tissue evidence="1">Blubber</tissue>
    </source>
</reference>
<accession>A0AB34I2F4</accession>
<dbReference type="PANTHER" id="PTHR46241:SF1">
    <property type="entry name" value="OUTER DYNEIN ARM-DOCKING COMPLEX SUBUNIT 2"/>
    <property type="match status" value="1"/>
</dbReference>
<name>A0AB34I2F4_ESCRO</name>
<evidence type="ECO:0000313" key="1">
    <source>
        <dbReference type="EMBL" id="KAJ8797635.1"/>
    </source>
</evidence>
<dbReference type="SUPFAM" id="SSF48371">
    <property type="entry name" value="ARM repeat"/>
    <property type="match status" value="1"/>
</dbReference>
<dbReference type="PANTHER" id="PTHR46241">
    <property type="entry name" value="ARMADILLO REPEAT-CONTAINING PROTEIN 4 ARMC4"/>
    <property type="match status" value="1"/>
</dbReference>